<dbReference type="AlphaFoldDB" id="A0A2T2PBX3"/>
<name>A0A2T2PBX3_CORCC</name>
<evidence type="ECO:0000256" key="1">
    <source>
        <dbReference type="SAM" id="Coils"/>
    </source>
</evidence>
<dbReference type="EMBL" id="KZ678128">
    <property type="protein sequence ID" value="PSN75145.1"/>
    <property type="molecule type" value="Genomic_DNA"/>
</dbReference>
<dbReference type="OrthoDB" id="8954335at2759"/>
<keyword evidence="1" id="KW-0175">Coiled coil</keyword>
<evidence type="ECO:0000313" key="3">
    <source>
        <dbReference type="Proteomes" id="UP000240883"/>
    </source>
</evidence>
<keyword evidence="3" id="KW-1185">Reference proteome</keyword>
<feature type="coiled-coil region" evidence="1">
    <location>
        <begin position="184"/>
        <end position="240"/>
    </location>
</feature>
<sequence>MNGLLYLHPIISTRQRGSEIRNLRMFKKLCGDNNFSNVILGLTFCDQEAKQIIAQRRKELVDTPEWWGEMVQKGSKVCEIPLDRDQCLGILETFRTKENFTMRIQEEVVQLNISIEDTEAAQVVLHKKELDAIRAKERFELNQLYVEHERRMAVANAAYQSKLRDFFESIKRRQALQEHRLRISKELEEQLAKQEQLRLEESKMLEEEEARRLLELEEALRKARLENSQVERRLKENREKKDLAWRTPLIIKRREALMASYPELATAYENSKLKQTFTIYSQLKDPGWCMWPEESKENEAGIAWSSFLGAFCFRCLKSFAPLEIIHMCRKCPMELGTAFPLYGMEGVDTTKITLKICGECKQKGKSCFMEYHQSMTTEYAPNYTPLAKCRYYRNNYPSFAPCLTCLSNDEGLLIVASVIGTLAQSVTRMDQPVLIQITRYMLSHDAPQI</sequence>
<reference evidence="2 3" key="1">
    <citation type="journal article" date="2018" name="Front. Microbiol.">
        <title>Genome-Wide Analysis of Corynespora cassiicola Leaf Fall Disease Putative Effectors.</title>
        <authorList>
            <person name="Lopez D."/>
            <person name="Ribeiro S."/>
            <person name="Label P."/>
            <person name="Fumanal B."/>
            <person name="Venisse J.S."/>
            <person name="Kohler A."/>
            <person name="de Oliveira R.R."/>
            <person name="Labutti K."/>
            <person name="Lipzen A."/>
            <person name="Lail K."/>
            <person name="Bauer D."/>
            <person name="Ohm R.A."/>
            <person name="Barry K.W."/>
            <person name="Spatafora J."/>
            <person name="Grigoriev I.V."/>
            <person name="Martin F.M."/>
            <person name="Pujade-Renaud V."/>
        </authorList>
    </citation>
    <scope>NUCLEOTIDE SEQUENCE [LARGE SCALE GENOMIC DNA]</scope>
    <source>
        <strain evidence="2 3">Philippines</strain>
    </source>
</reference>
<dbReference type="InterPro" id="IPR027417">
    <property type="entry name" value="P-loop_NTPase"/>
</dbReference>
<dbReference type="Gene3D" id="3.40.50.300">
    <property type="entry name" value="P-loop containing nucleotide triphosphate hydrolases"/>
    <property type="match status" value="1"/>
</dbReference>
<gene>
    <name evidence="2" type="ORF">BS50DRAFT_628365</name>
</gene>
<dbReference type="Proteomes" id="UP000240883">
    <property type="component" value="Unassembled WGS sequence"/>
</dbReference>
<proteinExistence type="predicted"/>
<protein>
    <submittedName>
        <fullName evidence="2">Uncharacterized protein</fullName>
    </submittedName>
</protein>
<evidence type="ECO:0000313" key="2">
    <source>
        <dbReference type="EMBL" id="PSN75145.1"/>
    </source>
</evidence>
<accession>A0A2T2PBX3</accession>
<dbReference type="STRING" id="1448308.A0A2T2PBX3"/>
<organism evidence="2 3">
    <name type="scientific">Corynespora cassiicola Philippines</name>
    <dbReference type="NCBI Taxonomy" id="1448308"/>
    <lineage>
        <taxon>Eukaryota</taxon>
        <taxon>Fungi</taxon>
        <taxon>Dikarya</taxon>
        <taxon>Ascomycota</taxon>
        <taxon>Pezizomycotina</taxon>
        <taxon>Dothideomycetes</taxon>
        <taxon>Pleosporomycetidae</taxon>
        <taxon>Pleosporales</taxon>
        <taxon>Corynesporascaceae</taxon>
        <taxon>Corynespora</taxon>
    </lineage>
</organism>